<dbReference type="EMBL" id="BAAANF010000004">
    <property type="protein sequence ID" value="GAA1674102.1"/>
    <property type="molecule type" value="Genomic_DNA"/>
</dbReference>
<name>A0ABP4SJW8_9ACTN</name>
<evidence type="ECO:0000313" key="1">
    <source>
        <dbReference type="EMBL" id="GAA1674102.1"/>
    </source>
</evidence>
<reference evidence="2" key="1">
    <citation type="journal article" date="2019" name="Int. J. Syst. Evol. Microbiol.">
        <title>The Global Catalogue of Microorganisms (GCM) 10K type strain sequencing project: providing services to taxonomists for standard genome sequencing and annotation.</title>
        <authorList>
            <consortium name="The Broad Institute Genomics Platform"/>
            <consortium name="The Broad Institute Genome Sequencing Center for Infectious Disease"/>
            <person name="Wu L."/>
            <person name="Ma J."/>
        </authorList>
    </citation>
    <scope>NUCLEOTIDE SEQUENCE [LARGE SCALE GENOMIC DNA]</scope>
    <source>
        <strain evidence="2">JCM 14307</strain>
    </source>
</reference>
<sequence>MELLACGHLANEGPFRTCLHLCVEEPEDISRLYTGVGGEYHLVCETCGKLDDPWSQLAVVCLGCTERADDEKVTHISGRPEIRYDDRPLAGTFHEEPAYAQPVNDRCLAPSGDGWLVYTGKYLVQLGGASYRLKMRKDQEDDNAFGTPGPTVHASSDGRFAAVVWDHGRYGEVVDLAKGQMTVTLDRGDYRNYTTPFPFAFLADGTFITATSWNRLDRVNSASGSLLTPRDTKWRKGDERPENYLDYFHGRLTVSPTGAWLVDDGWVWAPVGIPLLIDVAAWQNGTTYAAEQGRRLTYRDYAWNQPVAWLTDNVVAIQRIGEDDAAMVDGVQLYDAPSGERVGTLFGPKGQMWAVDGQLAVAAEHGLEFWDPAEGARVGVLPGFRPTAYNARTRTFAALEDWVLRTYHLPVVAAANLCSDG</sequence>
<organism evidence="1 2">
    <name type="scientific">Kribbella yunnanensis</name>
    <dbReference type="NCBI Taxonomy" id="190194"/>
    <lineage>
        <taxon>Bacteria</taxon>
        <taxon>Bacillati</taxon>
        <taxon>Actinomycetota</taxon>
        <taxon>Actinomycetes</taxon>
        <taxon>Propionibacteriales</taxon>
        <taxon>Kribbellaceae</taxon>
        <taxon>Kribbella</taxon>
    </lineage>
</organism>
<gene>
    <name evidence="1" type="ORF">GCM10009745_16440</name>
</gene>
<dbReference type="InterPro" id="IPR011047">
    <property type="entry name" value="Quinoprotein_ADH-like_sf"/>
</dbReference>
<evidence type="ECO:0000313" key="2">
    <source>
        <dbReference type="Proteomes" id="UP001500280"/>
    </source>
</evidence>
<dbReference type="RefSeq" id="WP_344147502.1">
    <property type="nucleotide sequence ID" value="NZ_BAAANF010000004.1"/>
</dbReference>
<protein>
    <submittedName>
        <fullName evidence="1">Uncharacterized protein</fullName>
    </submittedName>
</protein>
<dbReference type="Proteomes" id="UP001500280">
    <property type="component" value="Unassembled WGS sequence"/>
</dbReference>
<comment type="caution">
    <text evidence="1">The sequence shown here is derived from an EMBL/GenBank/DDBJ whole genome shotgun (WGS) entry which is preliminary data.</text>
</comment>
<accession>A0ABP4SJW8</accession>
<dbReference type="SUPFAM" id="SSF50998">
    <property type="entry name" value="Quinoprotein alcohol dehydrogenase-like"/>
    <property type="match status" value="1"/>
</dbReference>
<proteinExistence type="predicted"/>
<keyword evidence="2" id="KW-1185">Reference proteome</keyword>